<dbReference type="Proteomes" id="UP000288805">
    <property type="component" value="Unassembled WGS sequence"/>
</dbReference>
<comment type="caution">
    <text evidence="2">The sequence shown here is derived from an EMBL/GenBank/DDBJ whole genome shotgun (WGS) entry which is preliminary data.</text>
</comment>
<organism evidence="2 3">
    <name type="scientific">Vitis vinifera</name>
    <name type="common">Grape</name>
    <dbReference type="NCBI Taxonomy" id="29760"/>
    <lineage>
        <taxon>Eukaryota</taxon>
        <taxon>Viridiplantae</taxon>
        <taxon>Streptophyta</taxon>
        <taxon>Embryophyta</taxon>
        <taxon>Tracheophyta</taxon>
        <taxon>Spermatophyta</taxon>
        <taxon>Magnoliopsida</taxon>
        <taxon>eudicotyledons</taxon>
        <taxon>Gunneridae</taxon>
        <taxon>Pentapetalae</taxon>
        <taxon>rosids</taxon>
        <taxon>Vitales</taxon>
        <taxon>Vitaceae</taxon>
        <taxon>Viteae</taxon>
        <taxon>Vitis</taxon>
    </lineage>
</organism>
<gene>
    <name evidence="2" type="ORF">CK203_011316</name>
</gene>
<reference evidence="2 3" key="1">
    <citation type="journal article" date="2018" name="PLoS Genet.">
        <title>Population sequencing reveals clonal diversity and ancestral inbreeding in the grapevine cultivar Chardonnay.</title>
        <authorList>
            <person name="Roach M.J."/>
            <person name="Johnson D.L."/>
            <person name="Bohlmann J."/>
            <person name="van Vuuren H.J."/>
            <person name="Jones S.J."/>
            <person name="Pretorius I.S."/>
            <person name="Schmidt S.A."/>
            <person name="Borneman A.R."/>
        </authorList>
    </citation>
    <scope>NUCLEOTIDE SEQUENCE [LARGE SCALE GENOMIC DNA]</scope>
    <source>
        <strain evidence="3">cv. Chardonnay</strain>
        <tissue evidence="2">Leaf</tissue>
    </source>
</reference>
<sequence length="95" mass="10648">MLRRKSHELAKSGEVPAGSHSPFLASLLHPSSRPQAPSHHILLLVDWIELGGHIEYHAVKVVTSDGYQFLSRASEFCFVFILYLHGLEVTKLVED</sequence>
<protein>
    <submittedName>
        <fullName evidence="2">Uncharacterized protein</fullName>
    </submittedName>
</protein>
<accession>A0A438JYW5</accession>
<evidence type="ECO:0000313" key="3">
    <source>
        <dbReference type="Proteomes" id="UP000288805"/>
    </source>
</evidence>
<dbReference type="AlphaFoldDB" id="A0A438JYW5"/>
<evidence type="ECO:0000256" key="1">
    <source>
        <dbReference type="SAM" id="MobiDB-lite"/>
    </source>
</evidence>
<dbReference type="EMBL" id="QGNW01000022">
    <property type="protein sequence ID" value="RVX14118.1"/>
    <property type="molecule type" value="Genomic_DNA"/>
</dbReference>
<proteinExistence type="predicted"/>
<evidence type="ECO:0000313" key="2">
    <source>
        <dbReference type="EMBL" id="RVX14118.1"/>
    </source>
</evidence>
<feature type="region of interest" description="Disordered" evidence="1">
    <location>
        <begin position="1"/>
        <end position="20"/>
    </location>
</feature>
<name>A0A438JYW5_VITVI</name>